<dbReference type="UniPathway" id="UPA00541">
    <property type="reaction ID" value="UER00601"/>
</dbReference>
<sequence length="418" mass="47014">MSNVSKAYEIAKEVYAGIGVDTDQALEKLKSIKISLNCWQGDDLNGFLFQEQSQNGGIQATGNYPGKAGNCAELRQDVEKALSMIPGNHKLSLHATYTDTEEKVDLDTLEPRHFDSWIQWAKEKGVGLDFNATCFSHPMADTGFTISSADPAIRAFWIEHCKISRKIAEHMGKELNERCVTNFWFPDGYKDIPVDRVGPRMRMKTALDEVFSLPIDSRYNLDAVESKLFGIGKESYTVGSNEFCLGYAAQNHVALTLDAGHFHPTEVISDKIPTVLLFVDELLLHVSRPVRWDSDHVVIMDDELAAIAQSLIRNDLLARTNIGLDFFDASINRTAAWVIGTRNTIKALLRALLEPTEALMKLELAGDYTSRLAMLEELKSYPFAAVWDYYCEAMGVPVREAWLSEIKDYEREVQFKRG</sequence>
<comment type="function">
    <text evidence="6">Catalyzes the interconversion of L-rhamnose and L-rhamnulose.</text>
</comment>
<evidence type="ECO:0000256" key="4">
    <source>
        <dbReference type="ARBA" id="ARBA00023235"/>
    </source>
</evidence>
<comment type="pathway">
    <text evidence="6">Carbohydrate degradation; L-rhamnose degradation; glycerone phosphate from L-rhamnose: step 1/3.</text>
</comment>
<dbReference type="InterPro" id="IPR009308">
    <property type="entry name" value="Rhamnose_isomerase"/>
</dbReference>
<dbReference type="EC" id="5.3.1.14" evidence="6 7"/>
<feature type="binding site" evidence="6">
    <location>
        <position position="295"/>
    </location>
    <ligand>
        <name>Mn(2+)</name>
        <dbReference type="ChEBI" id="CHEBI:29035"/>
    </ligand>
</feature>
<dbReference type="GO" id="GO:0019324">
    <property type="term" value="P:L-lyxose metabolic process"/>
    <property type="evidence" value="ECO:0007669"/>
    <property type="project" value="TreeGrafter"/>
</dbReference>
<dbReference type="Proteomes" id="UP000003490">
    <property type="component" value="Unassembled WGS sequence"/>
</dbReference>
<comment type="catalytic activity">
    <reaction evidence="6">
        <text>L-rhamnopyranose = L-rhamnulose</text>
        <dbReference type="Rhea" id="RHEA:23160"/>
        <dbReference type="ChEBI" id="CHEBI:17897"/>
        <dbReference type="ChEBI" id="CHEBI:62346"/>
        <dbReference type="EC" id="5.3.1.14"/>
    </reaction>
</comment>
<dbReference type="Gene3D" id="3.20.20.150">
    <property type="entry name" value="Divalent-metal-dependent TIM barrel enzymes"/>
    <property type="match status" value="1"/>
</dbReference>
<keyword evidence="3 6" id="KW-0464">Manganese</keyword>
<dbReference type="AlphaFoldDB" id="A7VQQ0"/>
<feature type="binding site" evidence="6">
    <location>
        <position position="261"/>
    </location>
    <ligand>
        <name>Mn(2+)</name>
        <dbReference type="ChEBI" id="CHEBI:29035"/>
    </ligand>
</feature>
<keyword evidence="5 6" id="KW-0684">Rhamnose metabolism</keyword>
<dbReference type="HOGENOM" id="CLU_052790_0_0_9"/>
<name>A7VQQ0_9FIRM</name>
<evidence type="ECO:0000256" key="2">
    <source>
        <dbReference type="ARBA" id="ARBA00022723"/>
    </source>
</evidence>
<comment type="caution">
    <text evidence="8">The sequence shown here is derived from an EMBL/GenBank/DDBJ whole genome shotgun (WGS) entry which is preliminary data.</text>
</comment>
<evidence type="ECO:0000256" key="1">
    <source>
        <dbReference type="ARBA" id="ARBA00022490"/>
    </source>
</evidence>
<evidence type="ECO:0000313" key="9">
    <source>
        <dbReference type="EMBL" id="PEQ23307.1"/>
    </source>
</evidence>
<keyword evidence="4 6" id="KW-0413">Isomerase</keyword>
<proteinExistence type="inferred from homology"/>
<evidence type="ECO:0000256" key="3">
    <source>
        <dbReference type="ARBA" id="ARBA00023211"/>
    </source>
</evidence>
<protein>
    <recommendedName>
        <fullName evidence="6 7">L-rhamnose isomerase</fullName>
        <ecNumber evidence="6 7">5.3.1.14</ecNumber>
    </recommendedName>
</protein>
<dbReference type="OrthoDB" id="9766697at2"/>
<dbReference type="eggNOG" id="COG4806">
    <property type="taxonomic scope" value="Bacteria"/>
</dbReference>
<dbReference type="InterPro" id="IPR036237">
    <property type="entry name" value="Xyl_isomerase-like_sf"/>
</dbReference>
<dbReference type="HAMAP" id="MF_00541">
    <property type="entry name" value="RhaA"/>
    <property type="match status" value="1"/>
</dbReference>
<dbReference type="GO" id="GO:0005737">
    <property type="term" value="C:cytoplasm"/>
    <property type="evidence" value="ECO:0007669"/>
    <property type="project" value="UniProtKB-SubCell"/>
</dbReference>
<dbReference type="Proteomes" id="UP000220611">
    <property type="component" value="Unassembled WGS sequence"/>
</dbReference>
<dbReference type="InterPro" id="IPR050337">
    <property type="entry name" value="L-rhamnose_isomerase"/>
</dbReference>
<evidence type="ECO:0000313" key="11">
    <source>
        <dbReference type="Proteomes" id="UP000220611"/>
    </source>
</evidence>
<keyword evidence="2 6" id="KW-0479">Metal-binding</keyword>
<reference evidence="8 10" key="1">
    <citation type="submission" date="2007-08" db="EMBL/GenBank/DDBJ databases">
        <title>Draft genome sequence of Clostridium leptum (DSM 753).</title>
        <authorList>
            <person name="Sudarsanam P."/>
            <person name="Ley R."/>
            <person name="Guruge J."/>
            <person name="Turnbaugh P.J."/>
            <person name="Mahowald M."/>
            <person name="Liep D."/>
            <person name="Gordon J."/>
        </authorList>
    </citation>
    <scope>NUCLEOTIDE SEQUENCE [LARGE SCALE GENOMIC DNA]</scope>
    <source>
        <strain evidence="8 10">DSM 753</strain>
    </source>
</reference>
<gene>
    <name evidence="6 8" type="primary">rhaA</name>
    <name evidence="9" type="ORF">CH238_14485</name>
    <name evidence="8" type="ORF">CLOLEP_00882</name>
</gene>
<dbReference type="NCBIfam" id="NF002203">
    <property type="entry name" value="PRK01076.1"/>
    <property type="match status" value="1"/>
</dbReference>
<evidence type="ECO:0000256" key="6">
    <source>
        <dbReference type="HAMAP-Rule" id="MF_00541"/>
    </source>
</evidence>
<organism evidence="8 10">
    <name type="scientific">[Clostridium] leptum DSM 753</name>
    <dbReference type="NCBI Taxonomy" id="428125"/>
    <lineage>
        <taxon>Bacteria</taxon>
        <taxon>Bacillati</taxon>
        <taxon>Bacillota</taxon>
        <taxon>Clostridia</taxon>
        <taxon>Eubacteriales</taxon>
        <taxon>Oscillospiraceae</taxon>
        <taxon>Oscillospiraceae incertae sedis</taxon>
    </lineage>
</organism>
<dbReference type="EMBL" id="ABCB02000016">
    <property type="protein sequence ID" value="EDO62022.1"/>
    <property type="molecule type" value="Genomic_DNA"/>
</dbReference>
<dbReference type="NCBIfam" id="TIGR01748">
    <property type="entry name" value="rhaA"/>
    <property type="match status" value="1"/>
</dbReference>
<feature type="binding site" evidence="6">
    <location>
        <position position="293"/>
    </location>
    <ligand>
        <name>Mn(2+)</name>
        <dbReference type="ChEBI" id="CHEBI:29035"/>
    </ligand>
</feature>
<evidence type="ECO:0000256" key="5">
    <source>
        <dbReference type="ARBA" id="ARBA00023308"/>
    </source>
</evidence>
<dbReference type="SUPFAM" id="SSF51658">
    <property type="entry name" value="Xylose isomerase-like"/>
    <property type="match status" value="1"/>
</dbReference>
<comment type="similarity">
    <text evidence="6">Belongs to the rhamnose isomerase family.</text>
</comment>
<reference evidence="9 11" key="3">
    <citation type="submission" date="2017-07" db="EMBL/GenBank/DDBJ databases">
        <title>Prevalence of linear plasmids in Cutibacterium (Propionibacterium) acnes isolates obtained from prostatic tissue.</title>
        <authorList>
            <person name="Davidsson S."/>
            <person name="Carlsson J."/>
            <person name="Molling P."/>
            <person name="Andren O."/>
            <person name="Andersson S.-O."/>
            <person name="Brzuszkiewicz E."/>
            <person name="Poehlein A."/>
            <person name="Al-Zeer M."/>
            <person name="Brinkmann V."/>
            <person name="Scavenius C."/>
            <person name="Nazipi S."/>
            <person name="Soderquist B."/>
            <person name="Bruggemann H."/>
        </authorList>
    </citation>
    <scope>NUCLEOTIDE SEQUENCE [LARGE SCALE GENOMIC DNA]</scope>
    <source>
        <strain evidence="9 11">DSM 753</strain>
    </source>
</reference>
<evidence type="ECO:0000313" key="10">
    <source>
        <dbReference type="Proteomes" id="UP000003490"/>
    </source>
</evidence>
<dbReference type="EMBL" id="NOXF01000020">
    <property type="protein sequence ID" value="PEQ23307.1"/>
    <property type="molecule type" value="Genomic_DNA"/>
</dbReference>
<keyword evidence="1 6" id="KW-0963">Cytoplasm</keyword>
<evidence type="ECO:0000313" key="8">
    <source>
        <dbReference type="EMBL" id="EDO62022.1"/>
    </source>
</evidence>
<comment type="cofactor">
    <cofactor evidence="6">
        <name>Mn(2+)</name>
        <dbReference type="ChEBI" id="CHEBI:29035"/>
    </cofactor>
    <text evidence="6">Binds 1 Mn(2+) ion per subunit.</text>
</comment>
<dbReference type="Pfam" id="PF06134">
    <property type="entry name" value="RhaA"/>
    <property type="match status" value="1"/>
</dbReference>
<reference evidence="8 10" key="2">
    <citation type="submission" date="2007-08" db="EMBL/GenBank/DDBJ databases">
        <authorList>
            <person name="Fulton L."/>
            <person name="Clifton S."/>
            <person name="Fulton B."/>
            <person name="Xu J."/>
            <person name="Minx P."/>
            <person name="Pepin K.H."/>
            <person name="Johnson M."/>
            <person name="Thiruvilangam P."/>
            <person name="Bhonagiri V."/>
            <person name="Nash W.E."/>
            <person name="Wang C."/>
            <person name="Mardis E.R."/>
            <person name="Wilson R.K."/>
        </authorList>
    </citation>
    <scope>NUCLEOTIDE SEQUENCE [LARGE SCALE GENOMIC DNA]</scope>
    <source>
        <strain evidence="8 10">DSM 753</strain>
    </source>
</reference>
<dbReference type="GO" id="GO:0019301">
    <property type="term" value="P:rhamnose catabolic process"/>
    <property type="evidence" value="ECO:0007669"/>
    <property type="project" value="UniProtKB-UniRule"/>
</dbReference>
<accession>A7VQQ0</accession>
<comment type="subcellular location">
    <subcellularLocation>
        <location evidence="6">Cytoplasm</location>
    </subcellularLocation>
</comment>
<keyword evidence="11" id="KW-1185">Reference proteome</keyword>
<evidence type="ECO:0000256" key="7">
    <source>
        <dbReference type="NCBIfam" id="TIGR01748"/>
    </source>
</evidence>
<dbReference type="PANTHER" id="PTHR30268">
    <property type="entry name" value="L-RHAMNOSE ISOMERASE"/>
    <property type="match status" value="1"/>
</dbReference>
<dbReference type="PANTHER" id="PTHR30268:SF0">
    <property type="entry name" value="L-RHAMNOSE ISOMERASE"/>
    <property type="match status" value="1"/>
</dbReference>
<dbReference type="GO" id="GO:0008740">
    <property type="term" value="F:L-rhamnose isomerase activity"/>
    <property type="evidence" value="ECO:0007669"/>
    <property type="project" value="UniProtKB-UniRule"/>
</dbReference>
<dbReference type="GO" id="GO:0030145">
    <property type="term" value="F:manganese ion binding"/>
    <property type="evidence" value="ECO:0007669"/>
    <property type="project" value="UniProtKB-UniRule"/>
</dbReference>